<dbReference type="RefSeq" id="WP_086745748.1">
    <property type="nucleotide sequence ID" value="NZ_MWPV01000007.1"/>
</dbReference>
<keyword evidence="1" id="KW-1133">Transmembrane helix</keyword>
<dbReference type="Proteomes" id="UP000194841">
    <property type="component" value="Unassembled WGS sequence"/>
</dbReference>
<evidence type="ECO:0000313" key="3">
    <source>
        <dbReference type="Proteomes" id="UP000194841"/>
    </source>
</evidence>
<protein>
    <submittedName>
        <fullName evidence="2">Uncharacterized protein</fullName>
    </submittedName>
</protein>
<evidence type="ECO:0000256" key="1">
    <source>
        <dbReference type="SAM" id="Phobius"/>
    </source>
</evidence>
<reference evidence="2 3" key="1">
    <citation type="submission" date="2017-02" db="EMBL/GenBank/DDBJ databases">
        <title>Pseudoalteromonas ulvae TC14 Genome.</title>
        <authorList>
            <person name="Molmeret M."/>
        </authorList>
    </citation>
    <scope>NUCLEOTIDE SEQUENCE [LARGE SCALE GENOMIC DNA]</scope>
    <source>
        <strain evidence="2">TC14</strain>
    </source>
</reference>
<feature type="transmembrane region" description="Helical" evidence="1">
    <location>
        <begin position="7"/>
        <end position="24"/>
    </location>
</feature>
<keyword evidence="1" id="KW-0472">Membrane</keyword>
<keyword evidence="3" id="KW-1185">Reference proteome</keyword>
<feature type="transmembrane region" description="Helical" evidence="1">
    <location>
        <begin position="30"/>
        <end position="47"/>
    </location>
</feature>
<dbReference type="AlphaFoldDB" id="A0A2C9ZZP4"/>
<sequence>MQKPLNCYYLLVLLIAFLALDSFVQHQLALGYFYGVLSVAVAGLSFFNESCLSQYCHNKVMQLFEKI</sequence>
<keyword evidence="1" id="KW-0812">Transmembrane</keyword>
<name>A0A2C9ZZP4_PSEDV</name>
<gene>
    <name evidence="2" type="ORF">B1199_19170</name>
</gene>
<dbReference type="EMBL" id="MWPV01000007">
    <property type="protein sequence ID" value="OUL56234.1"/>
    <property type="molecule type" value="Genomic_DNA"/>
</dbReference>
<evidence type="ECO:0000313" key="2">
    <source>
        <dbReference type="EMBL" id="OUL56234.1"/>
    </source>
</evidence>
<comment type="caution">
    <text evidence="2">The sequence shown here is derived from an EMBL/GenBank/DDBJ whole genome shotgun (WGS) entry which is preliminary data.</text>
</comment>
<organism evidence="2 3">
    <name type="scientific">Pseudoalteromonas ulvae</name>
    <dbReference type="NCBI Taxonomy" id="107327"/>
    <lineage>
        <taxon>Bacteria</taxon>
        <taxon>Pseudomonadati</taxon>
        <taxon>Pseudomonadota</taxon>
        <taxon>Gammaproteobacteria</taxon>
        <taxon>Alteromonadales</taxon>
        <taxon>Pseudoalteromonadaceae</taxon>
        <taxon>Pseudoalteromonas</taxon>
    </lineage>
</organism>
<accession>A0A2C9ZZP4</accession>
<proteinExistence type="predicted"/>